<accession>A0AAV3U3L1</accession>
<dbReference type="Pfam" id="PF13561">
    <property type="entry name" value="adh_short_C2"/>
    <property type="match status" value="1"/>
</dbReference>
<organism evidence="2 3">
    <name type="scientific">Halioxenophilus aromaticivorans</name>
    <dbReference type="NCBI Taxonomy" id="1306992"/>
    <lineage>
        <taxon>Bacteria</taxon>
        <taxon>Pseudomonadati</taxon>
        <taxon>Pseudomonadota</taxon>
        <taxon>Gammaproteobacteria</taxon>
        <taxon>Alteromonadales</taxon>
        <taxon>Alteromonadaceae</taxon>
        <taxon>Halioxenophilus</taxon>
    </lineage>
</organism>
<dbReference type="PRINTS" id="PR00080">
    <property type="entry name" value="SDRFAMILY"/>
</dbReference>
<dbReference type="RefSeq" id="WP_345422837.1">
    <property type="nucleotide sequence ID" value="NZ_AP031496.1"/>
</dbReference>
<dbReference type="PRINTS" id="PR00081">
    <property type="entry name" value="GDHRDH"/>
</dbReference>
<dbReference type="Gene3D" id="3.40.50.720">
    <property type="entry name" value="NAD(P)-binding Rossmann-like Domain"/>
    <property type="match status" value="1"/>
</dbReference>
<protein>
    <submittedName>
        <fullName evidence="2">SDR family oxidoreductase</fullName>
    </submittedName>
</protein>
<dbReference type="FunFam" id="3.40.50.720:FF:000084">
    <property type="entry name" value="Short-chain dehydrogenase reductase"/>
    <property type="match status" value="1"/>
</dbReference>
<dbReference type="InterPro" id="IPR002347">
    <property type="entry name" value="SDR_fam"/>
</dbReference>
<dbReference type="InterPro" id="IPR050259">
    <property type="entry name" value="SDR"/>
</dbReference>
<dbReference type="Proteomes" id="UP001409585">
    <property type="component" value="Unassembled WGS sequence"/>
</dbReference>
<dbReference type="PANTHER" id="PTHR42879:SF2">
    <property type="entry name" value="3-OXOACYL-[ACYL-CARRIER-PROTEIN] REDUCTASE FABG"/>
    <property type="match status" value="1"/>
</dbReference>
<dbReference type="AlphaFoldDB" id="A0AAV3U3L1"/>
<evidence type="ECO:0000256" key="1">
    <source>
        <dbReference type="ARBA" id="ARBA00006484"/>
    </source>
</evidence>
<evidence type="ECO:0000313" key="2">
    <source>
        <dbReference type="EMBL" id="GAA4945777.1"/>
    </source>
</evidence>
<reference evidence="3" key="1">
    <citation type="journal article" date="2019" name="Int. J. Syst. Evol. Microbiol.">
        <title>The Global Catalogue of Microorganisms (GCM) 10K type strain sequencing project: providing services to taxonomists for standard genome sequencing and annotation.</title>
        <authorList>
            <consortium name="The Broad Institute Genomics Platform"/>
            <consortium name="The Broad Institute Genome Sequencing Center for Infectious Disease"/>
            <person name="Wu L."/>
            <person name="Ma J."/>
        </authorList>
    </citation>
    <scope>NUCLEOTIDE SEQUENCE [LARGE SCALE GENOMIC DNA]</scope>
    <source>
        <strain evidence="3">JCM 19134</strain>
    </source>
</reference>
<dbReference type="PROSITE" id="PS00061">
    <property type="entry name" value="ADH_SHORT"/>
    <property type="match status" value="1"/>
</dbReference>
<comment type="similarity">
    <text evidence="1">Belongs to the short-chain dehydrogenases/reductases (SDR) family.</text>
</comment>
<name>A0AAV3U3L1_9ALTE</name>
<dbReference type="InterPro" id="IPR020904">
    <property type="entry name" value="Sc_DH/Rdtase_CS"/>
</dbReference>
<comment type="caution">
    <text evidence="2">The sequence shown here is derived from an EMBL/GenBank/DDBJ whole genome shotgun (WGS) entry which is preliminary data.</text>
</comment>
<dbReference type="SUPFAM" id="SSF51735">
    <property type="entry name" value="NAD(P)-binding Rossmann-fold domains"/>
    <property type="match status" value="1"/>
</dbReference>
<dbReference type="PANTHER" id="PTHR42879">
    <property type="entry name" value="3-OXOACYL-(ACYL-CARRIER-PROTEIN) REDUCTASE"/>
    <property type="match status" value="1"/>
</dbReference>
<dbReference type="CDD" id="cd05233">
    <property type="entry name" value="SDR_c"/>
    <property type="match status" value="1"/>
</dbReference>
<proteinExistence type="inferred from homology"/>
<gene>
    <name evidence="2" type="ORF">GCM10025791_26240</name>
</gene>
<keyword evidence="3" id="KW-1185">Reference proteome</keyword>
<dbReference type="InterPro" id="IPR036291">
    <property type="entry name" value="NAD(P)-bd_dom_sf"/>
</dbReference>
<sequence>MMQPSSMRDKSVIVTGAGGGLGRATAEALTRLDANLLLVDIDADALAETKSLLASSQLSTFTLVQDLSSQSDCYAVIDYALKQFGGIHALCNIAAVLFPANVSDFTSQQWESTLAVNLSAPFYLIQRALPALEESQGSVVNVTSCAAHLGQPYIGAYSATKAGLTQLTKSLAMEYMNRKVRFNVVAPGGMATSITHAMRNIKSPDPQLLGRMAPLRGMVEIEEVAHTVAYLATPAASSFHGAVINIDQGITLG</sequence>
<evidence type="ECO:0000313" key="3">
    <source>
        <dbReference type="Proteomes" id="UP001409585"/>
    </source>
</evidence>
<dbReference type="GO" id="GO:0032787">
    <property type="term" value="P:monocarboxylic acid metabolic process"/>
    <property type="evidence" value="ECO:0007669"/>
    <property type="project" value="UniProtKB-ARBA"/>
</dbReference>
<dbReference type="EMBL" id="BAABLX010000024">
    <property type="protein sequence ID" value="GAA4945777.1"/>
    <property type="molecule type" value="Genomic_DNA"/>
</dbReference>